<evidence type="ECO:0000259" key="5">
    <source>
        <dbReference type="PROSITE" id="PS50893"/>
    </source>
</evidence>
<evidence type="ECO:0000256" key="2">
    <source>
        <dbReference type="ARBA" id="ARBA00022737"/>
    </source>
</evidence>
<dbReference type="InterPro" id="IPR017871">
    <property type="entry name" value="ABC_transporter-like_CS"/>
</dbReference>
<sequence length="502" mass="56047">MESILKMEGIDKLFPGVKALSSVDLELFKGEVHALMGENGAGKSTLMKILSGVYTQTKGTFSIKGEEIRIKSPSDAARAGISMIHQEFNLFPNLSVAENIFMDRPSITGTLGVINWKQMNEKAQALIDSLGASIDVREKVQNLSVQSQQVVEIAKAISFDAEILIMDEPSAALPENEVRNMLEVVMRLKEQGVAIVYVSHRMPEVFEIADRVTVLRDGKKIATKRTKETTQDQIINMMVGREVAELYPNKTKIRSEEVVLDVQEMTLGPNQKVNFQVRKGEIVGLFGLMGAGTHNVAERLFGLKKGKGTIMINGKKANIKSPKQAKKQKIGYVPPDRHRHGLIKEMTVKHNLTLTILDQLTEYSKLNREKEQELITDYIQDFNIKTPSSKQVVNLLSGGNQQKIVLSKWLATNPDILILEEPTRGVDVGAKAEIYALIQKLADDGMAILFISTEMPEVIGMSDRILVMRKGEMIRQYNYREVEQNELLSVASSIEQDEVKVI</sequence>
<accession>A0ABY4GRG8</accession>
<keyword evidence="7" id="KW-1185">Reference proteome</keyword>
<dbReference type="Pfam" id="PF00005">
    <property type="entry name" value="ABC_tran"/>
    <property type="match status" value="2"/>
</dbReference>
<dbReference type="SUPFAM" id="SSF52540">
    <property type="entry name" value="P-loop containing nucleoside triphosphate hydrolases"/>
    <property type="match status" value="2"/>
</dbReference>
<dbReference type="EMBL" id="CP095071">
    <property type="protein sequence ID" value="UOQ86998.1"/>
    <property type="molecule type" value="Genomic_DNA"/>
</dbReference>
<dbReference type="PANTHER" id="PTHR43790:SF9">
    <property type="entry name" value="GALACTOFURANOSE TRANSPORTER ATP-BINDING PROTEIN YTFR"/>
    <property type="match status" value="1"/>
</dbReference>
<dbReference type="Gene3D" id="3.40.50.300">
    <property type="entry name" value="P-loop containing nucleotide triphosphate hydrolases"/>
    <property type="match status" value="2"/>
</dbReference>
<evidence type="ECO:0000313" key="6">
    <source>
        <dbReference type="EMBL" id="UOQ86998.1"/>
    </source>
</evidence>
<dbReference type="PANTHER" id="PTHR43790">
    <property type="entry name" value="CARBOHYDRATE TRANSPORT ATP-BINDING PROTEIN MG119-RELATED"/>
    <property type="match status" value="1"/>
</dbReference>
<dbReference type="InterPro" id="IPR050107">
    <property type="entry name" value="ABC_carbohydrate_import_ATPase"/>
</dbReference>
<reference evidence="6 7" key="1">
    <citation type="submission" date="2022-04" db="EMBL/GenBank/DDBJ databases">
        <title>Gracilibacillus sp. isolated from saltern.</title>
        <authorList>
            <person name="Won M."/>
            <person name="Lee C.-M."/>
            <person name="Woen H.-Y."/>
            <person name="Kwon S.-W."/>
        </authorList>
    </citation>
    <scope>NUCLEOTIDE SEQUENCE [LARGE SCALE GENOMIC DNA]</scope>
    <source>
        <strain evidence="6 7">SSPM10-3</strain>
    </source>
</reference>
<keyword evidence="3" id="KW-0547">Nucleotide-binding</keyword>
<keyword evidence="4 6" id="KW-0067">ATP-binding</keyword>
<organism evidence="6 7">
    <name type="scientific">Gracilibacillus salinarum</name>
    <dbReference type="NCBI Taxonomy" id="2932255"/>
    <lineage>
        <taxon>Bacteria</taxon>
        <taxon>Bacillati</taxon>
        <taxon>Bacillota</taxon>
        <taxon>Bacilli</taxon>
        <taxon>Bacillales</taxon>
        <taxon>Bacillaceae</taxon>
        <taxon>Gracilibacillus</taxon>
    </lineage>
</organism>
<protein>
    <submittedName>
        <fullName evidence="6">Sugar ABC transporter ATP-binding protein</fullName>
    </submittedName>
</protein>
<dbReference type="SMART" id="SM00382">
    <property type="entry name" value="AAA"/>
    <property type="match status" value="2"/>
</dbReference>
<keyword evidence="1" id="KW-0813">Transport</keyword>
<feature type="domain" description="ABC transporter" evidence="5">
    <location>
        <begin position="5"/>
        <end position="242"/>
    </location>
</feature>
<dbReference type="InterPro" id="IPR027417">
    <property type="entry name" value="P-loop_NTPase"/>
</dbReference>
<dbReference type="PROSITE" id="PS00211">
    <property type="entry name" value="ABC_TRANSPORTER_1"/>
    <property type="match status" value="1"/>
</dbReference>
<evidence type="ECO:0000256" key="1">
    <source>
        <dbReference type="ARBA" id="ARBA00022448"/>
    </source>
</evidence>
<dbReference type="PROSITE" id="PS50893">
    <property type="entry name" value="ABC_TRANSPORTER_2"/>
    <property type="match status" value="2"/>
</dbReference>
<dbReference type="Proteomes" id="UP000831537">
    <property type="component" value="Chromosome"/>
</dbReference>
<dbReference type="GO" id="GO:0005524">
    <property type="term" value="F:ATP binding"/>
    <property type="evidence" value="ECO:0007669"/>
    <property type="project" value="UniProtKB-KW"/>
</dbReference>
<dbReference type="RefSeq" id="WP_244747427.1">
    <property type="nucleotide sequence ID" value="NZ_CP095071.1"/>
</dbReference>
<evidence type="ECO:0000256" key="3">
    <source>
        <dbReference type="ARBA" id="ARBA00022741"/>
    </source>
</evidence>
<dbReference type="InterPro" id="IPR003593">
    <property type="entry name" value="AAA+_ATPase"/>
</dbReference>
<dbReference type="CDD" id="cd03216">
    <property type="entry name" value="ABC_Carb_Monos_I"/>
    <property type="match status" value="1"/>
</dbReference>
<dbReference type="InterPro" id="IPR003439">
    <property type="entry name" value="ABC_transporter-like_ATP-bd"/>
</dbReference>
<evidence type="ECO:0000256" key="4">
    <source>
        <dbReference type="ARBA" id="ARBA00022840"/>
    </source>
</evidence>
<feature type="domain" description="ABC transporter" evidence="5">
    <location>
        <begin position="253"/>
        <end position="495"/>
    </location>
</feature>
<keyword evidence="2" id="KW-0677">Repeat</keyword>
<evidence type="ECO:0000313" key="7">
    <source>
        <dbReference type="Proteomes" id="UP000831537"/>
    </source>
</evidence>
<dbReference type="CDD" id="cd03215">
    <property type="entry name" value="ABC_Carb_Monos_II"/>
    <property type="match status" value="1"/>
</dbReference>
<gene>
    <name evidence="6" type="ORF">MUN87_08995</name>
</gene>
<proteinExistence type="predicted"/>
<name>A0ABY4GRG8_9BACI</name>